<dbReference type="STRING" id="1489064.WH96_14610"/>
<dbReference type="Proteomes" id="UP000035444">
    <property type="component" value="Unassembled WGS sequence"/>
</dbReference>
<keyword evidence="2" id="KW-1185">Reference proteome</keyword>
<name>A0A0H2MBP5_9PROT</name>
<proteinExistence type="predicted"/>
<dbReference type="PANTHER" id="PTHR35446:SF2">
    <property type="entry name" value="CARBOXYMUCONOLACTONE DECARBOXYLASE-LIKE DOMAIN-CONTAINING PROTEIN"/>
    <property type="match status" value="1"/>
</dbReference>
<keyword evidence="1" id="KW-0560">Oxidoreductase</keyword>
<dbReference type="PANTHER" id="PTHR35446">
    <property type="entry name" value="SI:CH211-175M2.5"/>
    <property type="match status" value="1"/>
</dbReference>
<dbReference type="PATRIC" id="fig|1489064.4.peg.4268"/>
<dbReference type="AlphaFoldDB" id="A0A0H2MBP5"/>
<gene>
    <name evidence="1" type="ORF">WH96_14610</name>
</gene>
<protein>
    <submittedName>
        <fullName evidence="1">Alkylhydroperoxidase</fullName>
    </submittedName>
</protein>
<dbReference type="SUPFAM" id="SSF69118">
    <property type="entry name" value="AhpD-like"/>
    <property type="match status" value="1"/>
</dbReference>
<dbReference type="InterPro" id="IPR029032">
    <property type="entry name" value="AhpD-like"/>
</dbReference>
<reference evidence="1 2" key="1">
    <citation type="submission" date="2015-03" db="EMBL/GenBank/DDBJ databases">
        <title>Genome Sequence of Kiloniella spongiae MEBiC09566, isolated from a marine sponge.</title>
        <authorList>
            <person name="Shao Z."/>
            <person name="Wang L."/>
            <person name="Li X."/>
        </authorList>
    </citation>
    <scope>NUCLEOTIDE SEQUENCE [LARGE SCALE GENOMIC DNA]</scope>
    <source>
        <strain evidence="1 2">MEBiC09566</strain>
    </source>
</reference>
<accession>A0A0H2MBP5</accession>
<dbReference type="EMBL" id="LAQL01000009">
    <property type="protein sequence ID" value="KLN59944.1"/>
    <property type="molecule type" value="Genomic_DNA"/>
</dbReference>
<evidence type="ECO:0000313" key="2">
    <source>
        <dbReference type="Proteomes" id="UP000035444"/>
    </source>
</evidence>
<comment type="caution">
    <text evidence="1">The sequence shown here is derived from an EMBL/GenBank/DDBJ whole genome shotgun (WGS) entry which is preliminary data.</text>
</comment>
<dbReference type="GO" id="GO:0004601">
    <property type="term" value="F:peroxidase activity"/>
    <property type="evidence" value="ECO:0007669"/>
    <property type="project" value="UniProtKB-KW"/>
</dbReference>
<keyword evidence="1" id="KW-0575">Peroxidase</keyword>
<evidence type="ECO:0000313" key="1">
    <source>
        <dbReference type="EMBL" id="KLN59944.1"/>
    </source>
</evidence>
<dbReference type="Gene3D" id="1.20.1290.10">
    <property type="entry name" value="AhpD-like"/>
    <property type="match status" value="1"/>
</dbReference>
<dbReference type="RefSeq" id="WP_047764933.1">
    <property type="nucleotide sequence ID" value="NZ_LAQL01000009.1"/>
</dbReference>
<dbReference type="OrthoDB" id="9808310at2"/>
<organism evidence="1 2">
    <name type="scientific">Kiloniella spongiae</name>
    <dbReference type="NCBI Taxonomy" id="1489064"/>
    <lineage>
        <taxon>Bacteria</taxon>
        <taxon>Pseudomonadati</taxon>
        <taxon>Pseudomonadota</taxon>
        <taxon>Alphaproteobacteria</taxon>
        <taxon>Rhodospirillales</taxon>
        <taxon>Kiloniellaceae</taxon>
        <taxon>Kiloniella</taxon>
    </lineage>
</organism>
<sequence length="202" mass="22672">MPWIETVPYEESDGKLRRLYDRVKGPDNNVDNIMMMHSLRPHSMEGHMAIYKYVLHHTGNTIPKWFLETLGVWVSSLNDCGYCVDHHFGGLCRLLQDDEKAAGIRKAIDSRNIDIAPLDDKQKLAMAYAEALTMSPASTTEEMIKAMRNAGYSDGEILEVNQVSSYFNYANRTVLGLGCSTKGDIIGLSPNNSDDPDDWSHT</sequence>